<organism evidence="2 3">
    <name type="scientific">Trichoderma gamsii</name>
    <dbReference type="NCBI Taxonomy" id="398673"/>
    <lineage>
        <taxon>Eukaryota</taxon>
        <taxon>Fungi</taxon>
        <taxon>Dikarya</taxon>
        <taxon>Ascomycota</taxon>
        <taxon>Pezizomycotina</taxon>
        <taxon>Sordariomycetes</taxon>
        <taxon>Hypocreomycetidae</taxon>
        <taxon>Hypocreales</taxon>
        <taxon>Hypocreaceae</taxon>
        <taxon>Trichoderma</taxon>
    </lineage>
</organism>
<gene>
    <name evidence="2" type="ORF">TGAM01_v203069</name>
</gene>
<comment type="caution">
    <text evidence="2">The sequence shown here is derived from an EMBL/GenBank/DDBJ whole genome shotgun (WGS) entry which is preliminary data.</text>
</comment>
<keyword evidence="3" id="KW-1185">Reference proteome</keyword>
<dbReference type="AlphaFoldDB" id="A0A2P4ZUI0"/>
<reference evidence="2 3" key="1">
    <citation type="journal article" date="2016" name="Genome Announc.">
        <title>Draft Whole-Genome Sequence of Trichoderma gamsii T6085, a Promising Biocontrol Agent of Fusarium Head Blight on Wheat.</title>
        <authorList>
            <person name="Baroncelli R."/>
            <person name="Zapparata A."/>
            <person name="Piaggeschi G."/>
            <person name="Sarrocco S."/>
            <person name="Vannacci G."/>
        </authorList>
    </citation>
    <scope>NUCLEOTIDE SEQUENCE [LARGE SCALE GENOMIC DNA]</scope>
    <source>
        <strain evidence="2 3">T6085</strain>
    </source>
</reference>
<accession>A0A2P4ZUI0</accession>
<dbReference type="Gene3D" id="3.30.200.20">
    <property type="entry name" value="Phosphorylase Kinase, domain 1"/>
    <property type="match status" value="2"/>
</dbReference>
<feature type="region of interest" description="Disordered" evidence="1">
    <location>
        <begin position="1"/>
        <end position="33"/>
    </location>
</feature>
<dbReference type="InterPro" id="IPR011009">
    <property type="entry name" value="Kinase-like_dom_sf"/>
</dbReference>
<keyword evidence="2" id="KW-0808">Transferase</keyword>
<name>A0A2P4ZUI0_9HYPO</name>
<evidence type="ECO:0000256" key="1">
    <source>
        <dbReference type="SAM" id="MobiDB-lite"/>
    </source>
</evidence>
<dbReference type="STRING" id="398673.A0A2P4ZUI0"/>
<dbReference type="SUPFAM" id="SSF56112">
    <property type="entry name" value="Protein kinase-like (PK-like)"/>
    <property type="match status" value="1"/>
</dbReference>
<feature type="region of interest" description="Disordered" evidence="1">
    <location>
        <begin position="164"/>
        <end position="187"/>
    </location>
</feature>
<keyword evidence="2" id="KW-0418">Kinase</keyword>
<dbReference type="GeneID" id="29982506"/>
<evidence type="ECO:0000313" key="2">
    <source>
        <dbReference type="EMBL" id="PON27932.1"/>
    </source>
</evidence>
<evidence type="ECO:0000313" key="3">
    <source>
        <dbReference type="Proteomes" id="UP000054821"/>
    </source>
</evidence>
<dbReference type="Proteomes" id="UP000054821">
    <property type="component" value="Unassembled WGS sequence"/>
</dbReference>
<dbReference type="RefSeq" id="XP_018664341.1">
    <property type="nucleotide sequence ID" value="XM_018802423.1"/>
</dbReference>
<dbReference type="EMBL" id="JPDN02000008">
    <property type="protein sequence ID" value="PON27932.1"/>
    <property type="molecule type" value="Genomic_DNA"/>
</dbReference>
<proteinExistence type="predicted"/>
<dbReference type="GO" id="GO:0016301">
    <property type="term" value="F:kinase activity"/>
    <property type="evidence" value="ECO:0007669"/>
    <property type="project" value="UniProtKB-KW"/>
</dbReference>
<protein>
    <submittedName>
        <fullName evidence="2">Calcium/calmodulin-dependent protein kinase kinase</fullName>
    </submittedName>
</protein>
<sequence>METPPQSPRGAKTDPLPGLQSPRLTVNGRDDITDDIRPSLASAVSEPARLTGFASPIRQHKRTPSAHREIKETLDAHVEFSNDETDGRTHHRINQFVIQDEIGRGSYGAVHLATDQFGNEFVCYLHQGVCLCPLSQSIHLRRDLQAVKEFSKVRLRRRAQSIAMRQGPGGPQRRMPGRGGAMSPHLNGLRDRERSDALFYIREEIAIMKKLNHPNLAQLIEVLDDPDEDSLYIEHPWVTKEGTDPLLSAEENCSDPIEPPNELELSRAFTRKMNHLLCVMKAIHRFRCSLARSRKKAASQSQEATQENESPKLLDASASVEDIASLIAHQKTILLAPEPEEEKTKGHAHDISDQEPLFLGIGTGARDAFTTDEKTPDVVSDSPTAVDFNVYDRAYEEAVKERMKQNQSSNPVMYLTKHIKEKEYFKKLENMVDEASVSLPPFKAALENSKRLLDPLPLRPGNKLADLVSRVREASENSNKTKGQN</sequence>